<evidence type="ECO:0000256" key="1">
    <source>
        <dbReference type="ARBA" id="ARBA00010062"/>
    </source>
</evidence>
<dbReference type="Proteomes" id="UP000036700">
    <property type="component" value="Chromosome"/>
</dbReference>
<dbReference type="SUPFAM" id="SSF53822">
    <property type="entry name" value="Periplasmic binding protein-like I"/>
    <property type="match status" value="1"/>
</dbReference>
<keyword evidence="5" id="KW-1185">Reference proteome</keyword>
<sequence length="406" mass="43298">MDRRKFVTLGGVALAAGQWGMPAWAQQQGVYRIGSLNPITGSGSPYGTGMLKAIQFGAAEINDDGGAGGMKFEVYAEDSQTSPQAAVLGAKKLIGVDKVKAMLGVWSSGESLAVIPITNEANMILMNTAGAPALSVPPANAKHLSFRFQATNERFGRAFAQIAKRQGFKRPATMAFNNASGIGNTEGFRKAWEAMGGKVVANVVYEPNQPTYRSEVAQILRANPDVIVTGSYLADTTLLLRAWYETGQPVHWIIPGWAGGPPLIKALGPKVTDGIISVESISNEGAPTYKSFVERFFKKTGLHAQDNVYATMAYDEVILLGLAVQAVGPNASGEALAAKIHEIGNSGGTEISRFAEGKKLIAAGKRVSYIGASSRLDFDKYNDVTPDFSASFAEHGEFVRKYIVKI</sequence>
<gene>
    <name evidence="4" type="ORF">ABW99_01770</name>
</gene>
<evidence type="ECO:0000256" key="2">
    <source>
        <dbReference type="ARBA" id="ARBA00022729"/>
    </source>
</evidence>
<protein>
    <submittedName>
        <fullName evidence="4">Amino acid ABC transporter substrate-binding protein</fullName>
    </submittedName>
</protein>
<dbReference type="PANTHER" id="PTHR30483:SF6">
    <property type="entry name" value="PERIPLASMIC BINDING PROTEIN OF ABC TRANSPORTER FOR NATURAL AMINO ACIDS"/>
    <property type="match status" value="1"/>
</dbReference>
<dbReference type="InterPro" id="IPR028081">
    <property type="entry name" value="Leu-bd"/>
</dbReference>
<proteinExistence type="inferred from homology"/>
<dbReference type="EMBL" id="CP011568">
    <property type="protein sequence ID" value="AKJ67142.1"/>
    <property type="molecule type" value="Genomic_DNA"/>
</dbReference>
<dbReference type="KEGG" id="ptx:ABW99_01770"/>
<dbReference type="InterPro" id="IPR028082">
    <property type="entry name" value="Peripla_BP_I"/>
</dbReference>
<dbReference type="STRING" id="445709.ABW99_01770"/>
<accession>A0A0G3EP95</accession>
<dbReference type="Gene3D" id="3.40.50.2300">
    <property type="match status" value="2"/>
</dbReference>
<dbReference type="PATRIC" id="fig|445709.3.peg.386"/>
<dbReference type="PANTHER" id="PTHR30483">
    <property type="entry name" value="LEUCINE-SPECIFIC-BINDING PROTEIN"/>
    <property type="match status" value="1"/>
</dbReference>
<evidence type="ECO:0000313" key="4">
    <source>
        <dbReference type="EMBL" id="AKJ67142.1"/>
    </source>
</evidence>
<dbReference type="Pfam" id="PF13458">
    <property type="entry name" value="Peripla_BP_6"/>
    <property type="match status" value="1"/>
</dbReference>
<dbReference type="OrthoDB" id="5289062at2"/>
<keyword evidence="2" id="KW-0732">Signal</keyword>
<evidence type="ECO:0000259" key="3">
    <source>
        <dbReference type="Pfam" id="PF13458"/>
    </source>
</evidence>
<name>A0A0G3EP95_9BURK</name>
<dbReference type="AlphaFoldDB" id="A0A0G3EP95"/>
<evidence type="ECO:0000313" key="5">
    <source>
        <dbReference type="Proteomes" id="UP000036700"/>
    </source>
</evidence>
<reference evidence="5" key="1">
    <citation type="submission" date="2015-06" db="EMBL/GenBank/DDBJ databases">
        <authorList>
            <person name="Lim Y.L."/>
            <person name="Ee R."/>
            <person name="Yong D."/>
            <person name="How K.Y."/>
            <person name="Yin W.F."/>
            <person name="Chan K.G."/>
        </authorList>
    </citation>
    <scope>NUCLEOTIDE SEQUENCE [LARGE SCALE GENOMIC DNA]</scope>
    <source>
        <strain evidence="5">DSM 25325</strain>
    </source>
</reference>
<comment type="similarity">
    <text evidence="1">Belongs to the leucine-binding protein family.</text>
</comment>
<dbReference type="InterPro" id="IPR051010">
    <property type="entry name" value="BCAA_transport"/>
</dbReference>
<dbReference type="RefSeq" id="WP_047212679.1">
    <property type="nucleotide sequence ID" value="NZ_CP011568.3"/>
</dbReference>
<dbReference type="CDD" id="cd06346">
    <property type="entry name" value="PBP1_ABC_ligand_binding-like"/>
    <property type="match status" value="1"/>
</dbReference>
<feature type="domain" description="Leucine-binding protein" evidence="3">
    <location>
        <begin position="31"/>
        <end position="344"/>
    </location>
</feature>
<organism evidence="4 5">
    <name type="scientific">Pandoraea thiooxydans</name>
    <dbReference type="NCBI Taxonomy" id="445709"/>
    <lineage>
        <taxon>Bacteria</taxon>
        <taxon>Pseudomonadati</taxon>
        <taxon>Pseudomonadota</taxon>
        <taxon>Betaproteobacteria</taxon>
        <taxon>Burkholderiales</taxon>
        <taxon>Burkholderiaceae</taxon>
        <taxon>Pandoraea</taxon>
    </lineage>
</organism>